<dbReference type="Proteomes" id="UP000002168">
    <property type="component" value="Chromosome"/>
</dbReference>
<dbReference type="InterPro" id="IPR021316">
    <property type="entry name" value="DUF2913"/>
</dbReference>
<dbReference type="Pfam" id="PF11140">
    <property type="entry name" value="DUF2913"/>
    <property type="match status" value="1"/>
</dbReference>
<dbReference type="KEGG" id="swd:Swoo_4920"/>
<organism evidence="1 2">
    <name type="scientific">Shewanella woodyi (strain ATCC 51908 / MS32)</name>
    <dbReference type="NCBI Taxonomy" id="392500"/>
    <lineage>
        <taxon>Bacteria</taxon>
        <taxon>Pseudomonadati</taxon>
        <taxon>Pseudomonadota</taxon>
        <taxon>Gammaproteobacteria</taxon>
        <taxon>Alteromonadales</taxon>
        <taxon>Shewanellaceae</taxon>
        <taxon>Shewanella</taxon>
    </lineage>
</organism>
<dbReference type="RefSeq" id="WP_012327485.1">
    <property type="nucleotide sequence ID" value="NC_010506.1"/>
</dbReference>
<protein>
    <recommendedName>
        <fullName evidence="3">DUF2913 family protein</fullName>
    </recommendedName>
</protein>
<proteinExistence type="predicted"/>
<sequence length="186" mass="21938">MIISNIFQVFTDNAILHLYLELSDRGGFSTHEHRNQILVRFIKKSLKNQKYKIIRKELKRLLHVRGNTSISLESRLWDFKIVSDKSKSDLRHLYDLLEYLNLDLGLESRFFIDEPDEKFISMKQYEVENCFNKKGEQLTPISMTIETAKLDKVIDYISQKSPFTVEIASSSSKCFFIVIYLFLNNK</sequence>
<dbReference type="EMBL" id="CP000961">
    <property type="protein sequence ID" value="ACA89169.1"/>
    <property type="molecule type" value="Genomic_DNA"/>
</dbReference>
<dbReference type="HOGENOM" id="CLU_121473_0_0_6"/>
<evidence type="ECO:0008006" key="3">
    <source>
        <dbReference type="Google" id="ProtNLM"/>
    </source>
</evidence>
<evidence type="ECO:0000313" key="2">
    <source>
        <dbReference type="Proteomes" id="UP000002168"/>
    </source>
</evidence>
<dbReference type="AlphaFoldDB" id="B1KQ56"/>
<evidence type="ECO:0000313" key="1">
    <source>
        <dbReference type="EMBL" id="ACA89169.1"/>
    </source>
</evidence>
<name>B1KQ56_SHEWM</name>
<keyword evidence="2" id="KW-1185">Reference proteome</keyword>
<dbReference type="eggNOG" id="ENOG502ZXQR">
    <property type="taxonomic scope" value="Bacteria"/>
</dbReference>
<accession>B1KQ56</accession>
<gene>
    <name evidence="1" type="ordered locus">Swoo_4920</name>
</gene>
<reference evidence="1 2" key="1">
    <citation type="submission" date="2008-02" db="EMBL/GenBank/DDBJ databases">
        <title>Complete sequence of Shewanella woodyi ATCC 51908.</title>
        <authorList>
            <consortium name="US DOE Joint Genome Institute"/>
            <person name="Copeland A."/>
            <person name="Lucas S."/>
            <person name="Lapidus A."/>
            <person name="Glavina del Rio T."/>
            <person name="Dalin E."/>
            <person name="Tice H."/>
            <person name="Bruce D."/>
            <person name="Goodwin L."/>
            <person name="Pitluck S."/>
            <person name="Sims D."/>
            <person name="Brettin T."/>
            <person name="Detter J.C."/>
            <person name="Han C."/>
            <person name="Kuske C.R."/>
            <person name="Schmutz J."/>
            <person name="Larimer F."/>
            <person name="Land M."/>
            <person name="Hauser L."/>
            <person name="Kyrpides N."/>
            <person name="Lykidis A."/>
            <person name="Zhao J.-S."/>
            <person name="Richardson P."/>
        </authorList>
    </citation>
    <scope>NUCLEOTIDE SEQUENCE [LARGE SCALE GENOMIC DNA]</scope>
    <source>
        <strain evidence="2">ATCC 51908 / MS32</strain>
    </source>
</reference>